<evidence type="ECO:0000313" key="5">
    <source>
        <dbReference type="Proteomes" id="UP001148018"/>
    </source>
</evidence>
<feature type="domain" description="Ras-associating" evidence="3">
    <location>
        <begin position="33"/>
        <end position="127"/>
    </location>
</feature>
<dbReference type="Gene3D" id="3.10.20.90">
    <property type="entry name" value="Phosphatidylinositol 3-kinase Catalytic Subunit, Chain A, domain 1"/>
    <property type="match status" value="1"/>
</dbReference>
<feature type="coiled-coil region" evidence="1">
    <location>
        <begin position="236"/>
        <end position="263"/>
    </location>
</feature>
<dbReference type="GO" id="GO:0007165">
    <property type="term" value="P:signal transduction"/>
    <property type="evidence" value="ECO:0007669"/>
    <property type="project" value="InterPro"/>
</dbReference>
<comment type="caution">
    <text evidence="4">The sequence shown here is derived from an EMBL/GenBank/DDBJ whole genome shotgun (WGS) entry which is preliminary data.</text>
</comment>
<dbReference type="InterPro" id="IPR029071">
    <property type="entry name" value="Ubiquitin-like_domsf"/>
</dbReference>
<dbReference type="SMART" id="SM00314">
    <property type="entry name" value="RA"/>
    <property type="match status" value="1"/>
</dbReference>
<dbReference type="OrthoDB" id="10034447at2759"/>
<evidence type="ECO:0000256" key="2">
    <source>
        <dbReference type="SAM" id="MobiDB-lite"/>
    </source>
</evidence>
<proteinExistence type="predicted"/>
<dbReference type="PANTHER" id="PTHR15286:SF10">
    <property type="entry name" value="RAS ASSOCIATION DOMAIN-CONTAINING PROTEIN 9"/>
    <property type="match status" value="1"/>
</dbReference>
<dbReference type="EMBL" id="JANIIK010000110">
    <property type="protein sequence ID" value="KAJ3596629.1"/>
    <property type="molecule type" value="Genomic_DNA"/>
</dbReference>
<reference evidence="4" key="1">
    <citation type="submission" date="2022-07" db="EMBL/GenBank/DDBJ databases">
        <title>Chromosome-level genome of Muraenolepis orangiensis.</title>
        <authorList>
            <person name="Kim J."/>
        </authorList>
    </citation>
    <scope>NUCLEOTIDE SEQUENCE</scope>
    <source>
        <strain evidence="4">KU_S4_2022</strain>
        <tissue evidence="4">Muscle</tissue>
    </source>
</reference>
<feature type="region of interest" description="Disordered" evidence="2">
    <location>
        <begin position="405"/>
        <end position="446"/>
    </location>
</feature>
<dbReference type="SUPFAM" id="SSF54236">
    <property type="entry name" value="Ubiquitin-like"/>
    <property type="match status" value="1"/>
</dbReference>
<dbReference type="AlphaFoldDB" id="A0A9Q0DVN2"/>
<keyword evidence="5" id="KW-1185">Reference proteome</keyword>
<dbReference type="InterPro" id="IPR000159">
    <property type="entry name" value="RA_dom"/>
</dbReference>
<evidence type="ECO:0000313" key="4">
    <source>
        <dbReference type="EMBL" id="KAJ3596629.1"/>
    </source>
</evidence>
<accession>A0A9Q0DVN2</accession>
<feature type="compositionally biased region" description="Basic and acidic residues" evidence="2">
    <location>
        <begin position="129"/>
        <end position="142"/>
    </location>
</feature>
<gene>
    <name evidence="4" type="ORF">NHX12_003033</name>
</gene>
<feature type="region of interest" description="Disordered" evidence="2">
    <location>
        <begin position="349"/>
        <end position="386"/>
    </location>
</feature>
<dbReference type="Proteomes" id="UP001148018">
    <property type="component" value="Unassembled WGS sequence"/>
</dbReference>
<keyword evidence="1" id="KW-0175">Coiled coil</keyword>
<protein>
    <recommendedName>
        <fullName evidence="3">Ras-associating domain-containing protein</fullName>
    </recommendedName>
</protein>
<dbReference type="PANTHER" id="PTHR15286">
    <property type="entry name" value="RAS-ASSOCIATING DOMAIN CONTAINING PROTEIN"/>
    <property type="match status" value="1"/>
</dbReference>
<evidence type="ECO:0000256" key="1">
    <source>
        <dbReference type="SAM" id="Coils"/>
    </source>
</evidence>
<evidence type="ECO:0000259" key="3">
    <source>
        <dbReference type="PROSITE" id="PS50200"/>
    </source>
</evidence>
<dbReference type="PROSITE" id="PS50200">
    <property type="entry name" value="RA"/>
    <property type="match status" value="1"/>
</dbReference>
<sequence>MPRYQTSSSAFLSAANRTLLSLLRTKDPEVTAVGKEIQVWVFGEEKVVCGVTKHTTCADMVQALLEHQGSLPEGGLLLVGEAKDFCLVELWKGLERALPPLTRILRLWNAWGDQKPLIRFVLVKVRDSVPRPGEKPKPDGAKRRERAHPALPQDRQKRVVKKAFRKLEKLHRASTRSSPGSEEVDRMVRLILAQDHALREQGRQLEELDADIRRSELCGAQGGDSALDPEEVRRDLRSAEDRVDRLELRVQEHRDLILRLSRDIDLELGATAAREGAAAGPRISDREAEADASFYAAELEMLRSELQLGMSSALSLQLQAAQMEQELRFYDSAMASKDQECWQLASQLSSMQPGGVGEENGSPTPPGSMQPGGVGEETGSLGTSATPAAAKSSVCCTLSPATARLKHSVSPEDITDTDSDTGISSTHSQDSLSPCLELLPPGDTDV</sequence>
<dbReference type="InterPro" id="IPR033593">
    <property type="entry name" value="N-RASSF"/>
</dbReference>
<feature type="region of interest" description="Disordered" evidence="2">
    <location>
        <begin position="129"/>
        <end position="155"/>
    </location>
</feature>
<name>A0A9Q0DVN2_9TELE</name>
<organism evidence="4 5">
    <name type="scientific">Muraenolepis orangiensis</name>
    <name type="common">Patagonian moray cod</name>
    <dbReference type="NCBI Taxonomy" id="630683"/>
    <lineage>
        <taxon>Eukaryota</taxon>
        <taxon>Metazoa</taxon>
        <taxon>Chordata</taxon>
        <taxon>Craniata</taxon>
        <taxon>Vertebrata</taxon>
        <taxon>Euteleostomi</taxon>
        <taxon>Actinopterygii</taxon>
        <taxon>Neopterygii</taxon>
        <taxon>Teleostei</taxon>
        <taxon>Neoteleostei</taxon>
        <taxon>Acanthomorphata</taxon>
        <taxon>Zeiogadaria</taxon>
        <taxon>Gadariae</taxon>
        <taxon>Gadiformes</taxon>
        <taxon>Muraenolepidoidei</taxon>
        <taxon>Muraenolepididae</taxon>
        <taxon>Muraenolepis</taxon>
    </lineage>
</organism>